<feature type="domain" description="A-kinase anchor protein 7-like phosphoesterase" evidence="2">
    <location>
        <begin position="58"/>
        <end position="324"/>
    </location>
</feature>
<dbReference type="Proteomes" id="UP000193144">
    <property type="component" value="Unassembled WGS sequence"/>
</dbReference>
<name>A0A1Y2A8D1_9PLEO</name>
<protein>
    <submittedName>
        <fullName evidence="3">AKAP7 2'5' RNA ligase-like domain-domain-containing protein</fullName>
    </submittedName>
</protein>
<feature type="region of interest" description="Disordered" evidence="1">
    <location>
        <begin position="230"/>
        <end position="258"/>
    </location>
</feature>
<feature type="compositionally biased region" description="Basic and acidic residues" evidence="1">
    <location>
        <begin position="237"/>
        <end position="247"/>
    </location>
</feature>
<gene>
    <name evidence="3" type="ORF">BCR34DRAFT_621260</name>
</gene>
<sequence>MGKKKGPGKGAYNDFLDGERLRDNADIKTTLQGSGSGSRAGHVRGRGKGRREKKPQLTHFLCLPLVNTGIKAQLHAALEKFKQELGTGLGVSEKAVRPVGTLHLTLGVMSLDSPGVEEVGKVLEALDLGALVKDAGTMALFGESVKEAEVEAQKPDEFKPLRIDLKALLPMQQPHKTSTLYAEPMDATGRIIPFAETLREHFTEKGFLVPDTRPLKLHATIVNTIYAKPGRQGRGQVEPKAKSEHKSGVMSSQEQPHDPCNIIEANSDAEAEVVAAKERSEGHGPNAKSWLRFDASTLIERYKDFVWAENVCIDRVQVCKMGATKILGEDGDVVDEAYECVFEKMI</sequence>
<comment type="caution">
    <text evidence="3">The sequence shown here is derived from an EMBL/GenBank/DDBJ whole genome shotgun (WGS) entry which is preliminary data.</text>
</comment>
<evidence type="ECO:0000259" key="2">
    <source>
        <dbReference type="Pfam" id="PF10469"/>
    </source>
</evidence>
<keyword evidence="3" id="KW-0436">Ligase</keyword>
<dbReference type="GO" id="GO:0016874">
    <property type="term" value="F:ligase activity"/>
    <property type="evidence" value="ECO:0007669"/>
    <property type="project" value="UniProtKB-KW"/>
</dbReference>
<dbReference type="Gene3D" id="3.90.1140.10">
    <property type="entry name" value="Cyclic phosphodiesterase"/>
    <property type="match status" value="1"/>
</dbReference>
<evidence type="ECO:0000256" key="1">
    <source>
        <dbReference type="SAM" id="MobiDB-lite"/>
    </source>
</evidence>
<feature type="compositionally biased region" description="Basic residues" evidence="1">
    <location>
        <begin position="41"/>
        <end position="53"/>
    </location>
</feature>
<dbReference type="InterPro" id="IPR009210">
    <property type="entry name" value="ASCC1"/>
</dbReference>
<organism evidence="3 4">
    <name type="scientific">Clohesyomyces aquaticus</name>
    <dbReference type="NCBI Taxonomy" id="1231657"/>
    <lineage>
        <taxon>Eukaryota</taxon>
        <taxon>Fungi</taxon>
        <taxon>Dikarya</taxon>
        <taxon>Ascomycota</taxon>
        <taxon>Pezizomycotina</taxon>
        <taxon>Dothideomycetes</taxon>
        <taxon>Pleosporomycetidae</taxon>
        <taxon>Pleosporales</taxon>
        <taxon>Lindgomycetaceae</taxon>
        <taxon>Clohesyomyces</taxon>
    </lineage>
</organism>
<dbReference type="PANTHER" id="PTHR13360">
    <property type="entry name" value="ACTIVATING SIGNAL COINTEGRATOR 1 COMPLEX SUBUNIT 1"/>
    <property type="match status" value="1"/>
</dbReference>
<dbReference type="EMBL" id="MCFA01000005">
    <property type="protein sequence ID" value="ORY18734.1"/>
    <property type="molecule type" value="Genomic_DNA"/>
</dbReference>
<dbReference type="Pfam" id="PF10469">
    <property type="entry name" value="AKAP7_NLS"/>
    <property type="match status" value="1"/>
</dbReference>
<dbReference type="GO" id="GO:0005634">
    <property type="term" value="C:nucleus"/>
    <property type="evidence" value="ECO:0007669"/>
    <property type="project" value="TreeGrafter"/>
</dbReference>
<dbReference type="OrthoDB" id="277832at2759"/>
<feature type="region of interest" description="Disordered" evidence="1">
    <location>
        <begin position="26"/>
        <end position="53"/>
    </location>
</feature>
<accession>A0A1Y2A8D1</accession>
<dbReference type="GO" id="GO:0006355">
    <property type="term" value="P:regulation of DNA-templated transcription"/>
    <property type="evidence" value="ECO:0007669"/>
    <property type="project" value="TreeGrafter"/>
</dbReference>
<evidence type="ECO:0000313" key="4">
    <source>
        <dbReference type="Proteomes" id="UP000193144"/>
    </source>
</evidence>
<dbReference type="PANTHER" id="PTHR13360:SF1">
    <property type="entry name" value="ACTIVATING SIGNAL COINTEGRATOR 1 COMPLEX SUBUNIT 1"/>
    <property type="match status" value="1"/>
</dbReference>
<dbReference type="STRING" id="1231657.A0A1Y2A8D1"/>
<proteinExistence type="predicted"/>
<reference evidence="3 4" key="1">
    <citation type="submission" date="2016-07" db="EMBL/GenBank/DDBJ databases">
        <title>Pervasive Adenine N6-methylation of Active Genes in Fungi.</title>
        <authorList>
            <consortium name="DOE Joint Genome Institute"/>
            <person name="Mondo S.J."/>
            <person name="Dannebaum R.O."/>
            <person name="Kuo R.C."/>
            <person name="Labutti K."/>
            <person name="Haridas S."/>
            <person name="Kuo A."/>
            <person name="Salamov A."/>
            <person name="Ahrendt S.R."/>
            <person name="Lipzen A."/>
            <person name="Sullivan W."/>
            <person name="Andreopoulos W.B."/>
            <person name="Clum A."/>
            <person name="Lindquist E."/>
            <person name="Daum C."/>
            <person name="Ramamoorthy G.K."/>
            <person name="Gryganskyi A."/>
            <person name="Culley D."/>
            <person name="Magnuson J.K."/>
            <person name="James T.Y."/>
            <person name="O'Malley M.A."/>
            <person name="Stajich J.E."/>
            <person name="Spatafora J.W."/>
            <person name="Visel A."/>
            <person name="Grigoriev I.V."/>
        </authorList>
    </citation>
    <scope>NUCLEOTIDE SEQUENCE [LARGE SCALE GENOMIC DNA]</scope>
    <source>
        <strain evidence="3 4">CBS 115471</strain>
    </source>
</reference>
<keyword evidence="4" id="KW-1185">Reference proteome</keyword>
<dbReference type="AlphaFoldDB" id="A0A1Y2A8D1"/>
<dbReference type="InterPro" id="IPR019510">
    <property type="entry name" value="AKAP7-like_phosphoesterase"/>
</dbReference>
<evidence type="ECO:0000313" key="3">
    <source>
        <dbReference type="EMBL" id="ORY18734.1"/>
    </source>
</evidence>
<dbReference type="GO" id="GO:0006307">
    <property type="term" value="P:DNA alkylation repair"/>
    <property type="evidence" value="ECO:0007669"/>
    <property type="project" value="InterPro"/>
</dbReference>